<keyword evidence="5" id="KW-0812">Transmembrane</keyword>
<keyword evidence="5" id="KW-1133">Transmembrane helix</keyword>
<feature type="compositionally biased region" description="Pro residues" evidence="4">
    <location>
        <begin position="319"/>
        <end position="331"/>
    </location>
</feature>
<dbReference type="Pfam" id="PF01391">
    <property type="entry name" value="Collagen"/>
    <property type="match status" value="2"/>
</dbReference>
<reference evidence="7 8" key="1">
    <citation type="submission" date="2022-04" db="EMBL/GenBank/DDBJ databases">
        <title>Chromosome-level reference genomes for two strains of Caenorhabditis briggsae: an improved platform for comparative genomics.</title>
        <authorList>
            <person name="Stevens L."/>
            <person name="Andersen E."/>
        </authorList>
    </citation>
    <scope>NUCLEOTIDE SEQUENCE [LARGE SCALE GENOMIC DNA]</scope>
    <source>
        <strain evidence="7">VX34</strain>
        <tissue evidence="7">Whole-organism</tissue>
    </source>
</reference>
<keyword evidence="8" id="KW-1185">Reference proteome</keyword>
<organism evidence="7 8">
    <name type="scientific">Caenorhabditis briggsae</name>
    <dbReference type="NCBI Taxonomy" id="6238"/>
    <lineage>
        <taxon>Eukaryota</taxon>
        <taxon>Metazoa</taxon>
        <taxon>Ecdysozoa</taxon>
        <taxon>Nematoda</taxon>
        <taxon>Chromadorea</taxon>
        <taxon>Rhabditida</taxon>
        <taxon>Rhabditina</taxon>
        <taxon>Rhabditomorpha</taxon>
        <taxon>Rhabditoidea</taxon>
        <taxon>Rhabditidae</taxon>
        <taxon>Peloderinae</taxon>
        <taxon>Caenorhabditis</taxon>
    </lineage>
</organism>
<dbReference type="Pfam" id="PF01484">
    <property type="entry name" value="Col_cuticle_N"/>
    <property type="match status" value="1"/>
</dbReference>
<feature type="region of interest" description="Disordered" evidence="4">
    <location>
        <begin position="301"/>
        <end position="485"/>
    </location>
</feature>
<keyword evidence="3" id="KW-1015">Disulfide bond</keyword>
<feature type="transmembrane region" description="Helical" evidence="5">
    <location>
        <begin position="172"/>
        <end position="198"/>
    </location>
</feature>
<feature type="compositionally biased region" description="Pro residues" evidence="4">
    <location>
        <begin position="338"/>
        <end position="364"/>
    </location>
</feature>
<comment type="subunit">
    <text evidence="1">Collagen polypeptide chains are complexed within the cuticle by disulfide bonds and other types of covalent cross-links.</text>
</comment>
<dbReference type="PANTHER" id="PTHR24637">
    <property type="entry name" value="COLLAGEN"/>
    <property type="match status" value="1"/>
</dbReference>
<dbReference type="GO" id="GO:0042302">
    <property type="term" value="F:structural constituent of cuticle"/>
    <property type="evidence" value="ECO:0007669"/>
    <property type="project" value="InterPro"/>
</dbReference>
<evidence type="ECO:0000256" key="2">
    <source>
        <dbReference type="ARBA" id="ARBA00022737"/>
    </source>
</evidence>
<feature type="domain" description="Nematode cuticle collagen N-terminal" evidence="6">
    <location>
        <begin position="171"/>
        <end position="223"/>
    </location>
</feature>
<gene>
    <name evidence="7" type="ORF">L5515_012086</name>
</gene>
<dbReference type="Proteomes" id="UP000829354">
    <property type="component" value="Chromosome IV"/>
</dbReference>
<dbReference type="SMART" id="SM01088">
    <property type="entry name" value="Col_cuticle_N"/>
    <property type="match status" value="1"/>
</dbReference>
<evidence type="ECO:0000256" key="5">
    <source>
        <dbReference type="SAM" id="Phobius"/>
    </source>
</evidence>
<keyword evidence="2" id="KW-0677">Repeat</keyword>
<proteinExistence type="predicted"/>
<evidence type="ECO:0000313" key="8">
    <source>
        <dbReference type="Proteomes" id="UP000829354"/>
    </source>
</evidence>
<evidence type="ECO:0000256" key="4">
    <source>
        <dbReference type="SAM" id="MobiDB-lite"/>
    </source>
</evidence>
<feature type="compositionally biased region" description="Pro residues" evidence="4">
    <location>
        <begin position="418"/>
        <end position="430"/>
    </location>
</feature>
<sequence length="485" mass="51185">MATIDQYGGSIVKDKKTIRKFFEAVGICSQVAIKAILSPAVEPKPKPDSMRPFRRFVYNRMKKDFDVYVVKVERRDSMSPPVTPERPKKERVSKSRKISEKVPVLWTASKASNSNIFSKKNHVTSSQRTVRRNGFQYISEGKPRESSDCFILAKLVCMKMSDEKEKRSLRPVAFVAVVFSTVAITSCLITFPLILHYIQTLESQVQLDLEFCQARARDMWKEMLDIETGGKKDSAKLANIVLNHRRLEKRDTLQDFWARRLHDQELRDQPVGYDNPSVGVESFNSEGGGCCTCHRGPPGPAGDGGRDGADGVDGTPGEIGPPGPPAPPGPDPHSLFPPQCPCEAPPGDAGPPGQPGPDGPPGAPGNPGEDGKPGDQGPRGPPGIPGAPGQPGRPGPPGEPGTYKTEVGPAGRAGAPGRPGPPGQPGPAGPPGENGKPGGQGPSGLPGPPGQPGQNGAPGEVGQPGDNGAPGSCDHCPPARLAPGY</sequence>
<evidence type="ECO:0000259" key="6">
    <source>
        <dbReference type="SMART" id="SM01088"/>
    </source>
</evidence>
<accession>A0AAE9EV09</accession>
<dbReference type="PANTHER" id="PTHR24637:SF390">
    <property type="entry name" value="CUTICLE COLLAGEN 14"/>
    <property type="match status" value="1"/>
</dbReference>
<dbReference type="InterPro" id="IPR008160">
    <property type="entry name" value="Collagen"/>
</dbReference>
<evidence type="ECO:0000256" key="1">
    <source>
        <dbReference type="ARBA" id="ARBA00011518"/>
    </source>
</evidence>
<evidence type="ECO:0000313" key="7">
    <source>
        <dbReference type="EMBL" id="UMM30020.1"/>
    </source>
</evidence>
<dbReference type="EMBL" id="CP092623">
    <property type="protein sequence ID" value="UMM30020.1"/>
    <property type="molecule type" value="Genomic_DNA"/>
</dbReference>
<protein>
    <recommendedName>
        <fullName evidence="6">Nematode cuticle collagen N-terminal domain-containing protein</fullName>
    </recommendedName>
</protein>
<dbReference type="AlphaFoldDB" id="A0AAE9EV09"/>
<feature type="compositionally biased region" description="Gly residues" evidence="4">
    <location>
        <begin position="435"/>
        <end position="444"/>
    </location>
</feature>
<dbReference type="InterPro" id="IPR002486">
    <property type="entry name" value="Col_cuticle_N"/>
</dbReference>
<evidence type="ECO:0000256" key="3">
    <source>
        <dbReference type="ARBA" id="ARBA00023157"/>
    </source>
</evidence>
<keyword evidence="5" id="KW-0472">Membrane</keyword>
<name>A0AAE9EV09_CAEBR</name>